<comment type="caution">
    <text evidence="2">The sequence shown here is derived from an EMBL/GenBank/DDBJ whole genome shotgun (WGS) entry which is preliminary data.</text>
</comment>
<dbReference type="PANTHER" id="PTHR16477:SF5">
    <property type="entry name" value="COILED-COIL DOMAIN-CONTAINING PROTEIN 106-RELATED"/>
    <property type="match status" value="1"/>
</dbReference>
<feature type="compositionally biased region" description="Basic and acidic residues" evidence="1">
    <location>
        <begin position="1"/>
        <end position="16"/>
    </location>
</feature>
<organism evidence="2 3">
    <name type="scientific">Coilia grayii</name>
    <name type="common">Gray's grenadier anchovy</name>
    <dbReference type="NCBI Taxonomy" id="363190"/>
    <lineage>
        <taxon>Eukaryota</taxon>
        <taxon>Metazoa</taxon>
        <taxon>Chordata</taxon>
        <taxon>Craniata</taxon>
        <taxon>Vertebrata</taxon>
        <taxon>Euteleostomi</taxon>
        <taxon>Actinopterygii</taxon>
        <taxon>Neopterygii</taxon>
        <taxon>Teleostei</taxon>
        <taxon>Clupei</taxon>
        <taxon>Clupeiformes</taxon>
        <taxon>Clupeoidei</taxon>
        <taxon>Engraulidae</taxon>
        <taxon>Coilinae</taxon>
        <taxon>Coilia</taxon>
    </lineage>
</organism>
<feature type="compositionally biased region" description="Basic residues" evidence="1">
    <location>
        <begin position="372"/>
        <end position="383"/>
    </location>
</feature>
<dbReference type="PANTHER" id="PTHR16477">
    <property type="entry name" value="COILED-COIL DOMAIN-CONTAINING PROTEIN 106"/>
    <property type="match status" value="1"/>
</dbReference>
<keyword evidence="3" id="KW-1185">Reference proteome</keyword>
<evidence type="ECO:0000313" key="2">
    <source>
        <dbReference type="EMBL" id="KAL2102179.1"/>
    </source>
</evidence>
<protein>
    <submittedName>
        <fullName evidence="2">Uncharacterized protein</fullName>
    </submittedName>
</protein>
<dbReference type="Proteomes" id="UP001591681">
    <property type="component" value="Unassembled WGS sequence"/>
</dbReference>
<dbReference type="InterPro" id="IPR031591">
    <property type="entry name" value="CCDC106"/>
</dbReference>
<feature type="region of interest" description="Disordered" evidence="1">
    <location>
        <begin position="252"/>
        <end position="280"/>
    </location>
</feature>
<gene>
    <name evidence="2" type="ORF">ACEWY4_001347</name>
</gene>
<evidence type="ECO:0000313" key="3">
    <source>
        <dbReference type="Proteomes" id="UP001591681"/>
    </source>
</evidence>
<proteinExistence type="predicted"/>
<feature type="region of interest" description="Disordered" evidence="1">
    <location>
        <begin position="1"/>
        <end position="33"/>
    </location>
</feature>
<name>A0ABD1KSN5_9TELE</name>
<dbReference type="Pfam" id="PF15794">
    <property type="entry name" value="CCDC106"/>
    <property type="match status" value="1"/>
</dbReference>
<accession>A0ABD1KSN5</accession>
<dbReference type="EMBL" id="JBHFQA010000002">
    <property type="protein sequence ID" value="KAL2102179.1"/>
    <property type="molecule type" value="Genomic_DNA"/>
</dbReference>
<sequence length="504" mass="56370">MDKVLEMRQKYGKRPDGGNNNSQQKQWKGKMAKASEHLKAIDAELKKIRPNFANIEWRMERTLHTRTSAYKTSSASEFFQQFPFLKHSRLDLHSPLSMFLEDTAEKIVGASKGPLKTAMLPADLVTSTCVRKNAAVLLLPTVMKENPKYLFCINEEPLAPTPTVLMRCENSPLTPDMVSIKMDGEYWPYLFTQKGIYNHFQHLTDISILEKMGGAMAEKGKITLQSFRKKPTNSEVKQGLSMFEADMSRRRAKVSHPSGNINLTTTQVNSSPNREDPPAPTAVNEIAILKIKLEAEKEKGNLRDETISILKADKVYLQDELAKKDAFIRSALTKMKPAKKPAFTVSTSEDTAREDAASSSLSDSSAEDTKVKGKHRPKKKRPMKSTESSEQPSGSGLVHSRVRMRNTKGIILRYVAALEAFKKGHSMKAAFAAVEVDRNTVSRTAIIAELHLAAPEVFGNLKWNERTETLSAFIERCRATLSPAILEKINQMKVDGELLPMAPH</sequence>
<dbReference type="AlphaFoldDB" id="A0ABD1KSN5"/>
<feature type="region of interest" description="Disordered" evidence="1">
    <location>
        <begin position="338"/>
        <end position="400"/>
    </location>
</feature>
<feature type="compositionally biased region" description="Polar residues" evidence="1">
    <location>
        <begin position="257"/>
        <end position="272"/>
    </location>
</feature>
<feature type="compositionally biased region" description="Polar residues" evidence="1">
    <location>
        <begin position="385"/>
        <end position="394"/>
    </location>
</feature>
<reference evidence="2 3" key="1">
    <citation type="submission" date="2024-09" db="EMBL/GenBank/DDBJ databases">
        <title>A chromosome-level genome assembly of Gray's grenadier anchovy, Coilia grayii.</title>
        <authorList>
            <person name="Fu Z."/>
        </authorList>
    </citation>
    <scope>NUCLEOTIDE SEQUENCE [LARGE SCALE GENOMIC DNA]</scope>
    <source>
        <strain evidence="2">G4</strain>
        <tissue evidence="2">Muscle</tissue>
    </source>
</reference>
<evidence type="ECO:0000256" key="1">
    <source>
        <dbReference type="SAM" id="MobiDB-lite"/>
    </source>
</evidence>